<evidence type="ECO:0000313" key="3">
    <source>
        <dbReference type="Proteomes" id="UP000063234"/>
    </source>
</evidence>
<accession>A0A0S3QT71</accession>
<dbReference type="GO" id="GO:0008168">
    <property type="term" value="F:methyltransferase activity"/>
    <property type="evidence" value="ECO:0007669"/>
    <property type="project" value="UniProtKB-KW"/>
</dbReference>
<keyword evidence="2" id="KW-0808">Transferase</keyword>
<reference evidence="3" key="1">
    <citation type="journal article" date="2018" name="Science">
        <title>A primordial and reversible TCA cycle in a facultatively chemolithoautotrophic thermophile.</title>
        <authorList>
            <person name="Nunoura T."/>
            <person name="Chikaraishi Y."/>
            <person name="Izaki R."/>
            <person name="Suwa T."/>
            <person name="Sato T."/>
            <person name="Harada T."/>
            <person name="Mori K."/>
            <person name="Kato Y."/>
            <person name="Miyazaki M."/>
            <person name="Shimamura S."/>
            <person name="Yanagawa K."/>
            <person name="Shuto A."/>
            <person name="Ohkouchi N."/>
            <person name="Fujita N."/>
            <person name="Takaki Y."/>
            <person name="Atomi H."/>
            <person name="Takai K."/>
        </authorList>
    </citation>
    <scope>NUCLEOTIDE SEQUENCE [LARGE SCALE GENOMIC DNA]</scope>
    <source>
        <strain evidence="3">DSM 17441 / JCM 13301 / NBRC 103674 / ABI70S6</strain>
    </source>
</reference>
<dbReference type="InterPro" id="IPR027391">
    <property type="entry name" value="Nol1_Nop2_Fmu_2"/>
</dbReference>
<dbReference type="Proteomes" id="UP000063234">
    <property type="component" value="Chromosome"/>
</dbReference>
<dbReference type="Gene3D" id="3.10.450.720">
    <property type="match status" value="1"/>
</dbReference>
<dbReference type="EMBL" id="AP013035">
    <property type="protein sequence ID" value="BAT71511.1"/>
    <property type="molecule type" value="Genomic_DNA"/>
</dbReference>
<dbReference type="AlphaFoldDB" id="A0A0S3QT71"/>
<keyword evidence="2" id="KW-0489">Methyltransferase</keyword>
<dbReference type="Pfam" id="PF13636">
    <property type="entry name" value="Methyltranf_PUA"/>
    <property type="match status" value="1"/>
</dbReference>
<organism evidence="2 3">
    <name type="scientific">Thermosulfidibacter takaii (strain DSM 17441 / JCM 13301 / NBRC 103674 / ABI70S6)</name>
    <dbReference type="NCBI Taxonomy" id="1298851"/>
    <lineage>
        <taxon>Bacteria</taxon>
        <taxon>Pseudomonadati</taxon>
        <taxon>Thermosulfidibacterota</taxon>
        <taxon>Thermosulfidibacteria</taxon>
        <taxon>Thermosulfidibacterales</taxon>
        <taxon>Thermosulfidibacteraceae</taxon>
    </lineage>
</organism>
<gene>
    <name evidence="2" type="ORF">TST_0706</name>
</gene>
<dbReference type="RefSeq" id="WP_068549507.1">
    <property type="nucleotide sequence ID" value="NZ_AP013035.1"/>
</dbReference>
<name>A0A0S3QT71_THET7</name>
<dbReference type="GO" id="GO:0032259">
    <property type="term" value="P:methylation"/>
    <property type="evidence" value="ECO:0007669"/>
    <property type="project" value="UniProtKB-KW"/>
</dbReference>
<sequence>MPGRREKTVIQELLNRIIDKFGFPADLFKSFVVFERKKDEFWVASRDCVDFDIPVTVRKGMKFAQVFSKGGFRISSQAAQLFGKFATKNVVEVDERERERFIRGENLENRWGIEKGQVIVRYKGISLGVAVVAEGMLKNQVPTARRIRG</sequence>
<dbReference type="STRING" id="1298851.TST_0706"/>
<dbReference type="KEGG" id="ttk:TST_0706"/>
<evidence type="ECO:0000259" key="1">
    <source>
        <dbReference type="Pfam" id="PF13636"/>
    </source>
</evidence>
<protein>
    <submittedName>
        <fullName evidence="2">16S rRNA (Cytosine1407-C5)-methyltransferase</fullName>
        <ecNumber evidence="2">2.1.1.178</ecNumber>
    </submittedName>
</protein>
<feature type="domain" description="rRNA small subunit methyltransferase F RNA-binding PUA-like" evidence="1">
    <location>
        <begin position="100"/>
        <end position="147"/>
    </location>
</feature>
<keyword evidence="3" id="KW-1185">Reference proteome</keyword>
<dbReference type="EC" id="2.1.1.178" evidence="2"/>
<proteinExistence type="predicted"/>
<evidence type="ECO:0000313" key="2">
    <source>
        <dbReference type="EMBL" id="BAT71511.1"/>
    </source>
</evidence>